<protein>
    <recommendedName>
        <fullName evidence="4">Hexosyltransferase</fullName>
        <ecNumber evidence="4">2.4.1.-</ecNumber>
    </recommendedName>
</protein>
<dbReference type="EMBL" id="KZ503767">
    <property type="protein sequence ID" value="PKU61558.1"/>
    <property type="molecule type" value="Genomic_DNA"/>
</dbReference>
<evidence type="ECO:0000313" key="7">
    <source>
        <dbReference type="EMBL" id="PKU61558.1"/>
    </source>
</evidence>
<evidence type="ECO:0000256" key="4">
    <source>
        <dbReference type="RuleBase" id="RU362027"/>
    </source>
</evidence>
<keyword evidence="4" id="KW-1133">Transmembrane helix</keyword>
<comment type="subcellular location">
    <subcellularLocation>
        <location evidence="4">Golgi apparatus membrane</location>
        <topology evidence="4">Single-pass type II membrane protein</topology>
    </subcellularLocation>
</comment>
<dbReference type="InterPro" id="IPR029044">
    <property type="entry name" value="Nucleotide-diphossugar_trans"/>
</dbReference>
<dbReference type="SUPFAM" id="SSF53448">
    <property type="entry name" value="Nucleotide-diphospho-sugar transferases"/>
    <property type="match status" value="1"/>
</dbReference>
<dbReference type="Gene3D" id="3.90.550.10">
    <property type="entry name" value="Spore Coat Polysaccharide Biosynthesis Protein SpsA, Chain A"/>
    <property type="match status" value="1"/>
</dbReference>
<reference evidence="7 8" key="1">
    <citation type="journal article" date="2016" name="Sci. Rep.">
        <title>The Dendrobium catenatum Lindl. genome sequence provides insights into polysaccharide synthase, floral development and adaptive evolution.</title>
        <authorList>
            <person name="Zhang G.Q."/>
            <person name="Xu Q."/>
            <person name="Bian C."/>
            <person name="Tsai W.C."/>
            <person name="Yeh C.M."/>
            <person name="Liu K.W."/>
            <person name="Yoshida K."/>
            <person name="Zhang L.S."/>
            <person name="Chang S.B."/>
            <person name="Chen F."/>
            <person name="Shi Y."/>
            <person name="Su Y.Y."/>
            <person name="Zhang Y.Q."/>
            <person name="Chen L.J."/>
            <person name="Yin Y."/>
            <person name="Lin M."/>
            <person name="Huang H."/>
            <person name="Deng H."/>
            <person name="Wang Z.W."/>
            <person name="Zhu S.L."/>
            <person name="Zhao X."/>
            <person name="Deng C."/>
            <person name="Niu S.C."/>
            <person name="Huang J."/>
            <person name="Wang M."/>
            <person name="Liu G.H."/>
            <person name="Yang H.J."/>
            <person name="Xiao X.J."/>
            <person name="Hsiao Y.Y."/>
            <person name="Wu W.L."/>
            <person name="Chen Y.Y."/>
            <person name="Mitsuda N."/>
            <person name="Ohme-Takagi M."/>
            <person name="Luo Y.B."/>
            <person name="Van de Peer Y."/>
            <person name="Liu Z.J."/>
        </authorList>
    </citation>
    <scope>NUCLEOTIDE SEQUENCE [LARGE SCALE GENOMIC DNA]</scope>
    <source>
        <tissue evidence="7">The whole plant</tissue>
    </source>
</reference>
<dbReference type="Pfam" id="PF01501">
    <property type="entry name" value="Glyco_transf_8"/>
    <property type="match status" value="1"/>
</dbReference>
<dbReference type="EC" id="2.4.1.-" evidence="4"/>
<keyword evidence="4" id="KW-0961">Cell wall biogenesis/degradation</keyword>
<feature type="coiled-coil region" evidence="5">
    <location>
        <begin position="221"/>
        <end position="248"/>
    </location>
</feature>
<evidence type="ECO:0000256" key="5">
    <source>
        <dbReference type="SAM" id="Coils"/>
    </source>
</evidence>
<evidence type="ECO:0000313" key="8">
    <source>
        <dbReference type="Proteomes" id="UP000233837"/>
    </source>
</evidence>
<evidence type="ECO:0000256" key="2">
    <source>
        <dbReference type="ARBA" id="ARBA00006351"/>
    </source>
</evidence>
<keyword evidence="7" id="KW-0808">Transferase</keyword>
<comment type="similarity">
    <text evidence="2 4">Belongs to the glycosyltransferase 8 family.</text>
</comment>
<evidence type="ECO:0000256" key="6">
    <source>
        <dbReference type="SAM" id="MobiDB-lite"/>
    </source>
</evidence>
<proteinExistence type="inferred from homology"/>
<accession>A0A2I0VDS2</accession>
<gene>
    <name evidence="7" type="primary">GAUT7</name>
    <name evidence="7" type="ORF">MA16_Dca014997</name>
</gene>
<name>A0A2I0VDS2_9ASPA</name>
<dbReference type="GO" id="GO:0000139">
    <property type="term" value="C:Golgi membrane"/>
    <property type="evidence" value="ECO:0007669"/>
    <property type="project" value="UniProtKB-SubCell"/>
</dbReference>
<dbReference type="InterPro" id="IPR002495">
    <property type="entry name" value="Glyco_trans_8"/>
</dbReference>
<keyword evidence="4" id="KW-0812">Transmembrane</keyword>
<dbReference type="AlphaFoldDB" id="A0A2I0VDS2"/>
<dbReference type="Pfam" id="PF25557">
    <property type="entry name" value="GAUT_1"/>
    <property type="match status" value="1"/>
</dbReference>
<dbReference type="STRING" id="906689.A0A2I0VDS2"/>
<reference evidence="7 8" key="2">
    <citation type="journal article" date="2017" name="Nature">
        <title>The Apostasia genome and the evolution of orchids.</title>
        <authorList>
            <person name="Zhang G.Q."/>
            <person name="Liu K.W."/>
            <person name="Li Z."/>
            <person name="Lohaus R."/>
            <person name="Hsiao Y.Y."/>
            <person name="Niu S.C."/>
            <person name="Wang J.Y."/>
            <person name="Lin Y.C."/>
            <person name="Xu Q."/>
            <person name="Chen L.J."/>
            <person name="Yoshida K."/>
            <person name="Fujiwara S."/>
            <person name="Wang Z.W."/>
            <person name="Zhang Y.Q."/>
            <person name="Mitsuda N."/>
            <person name="Wang M."/>
            <person name="Liu G.H."/>
            <person name="Pecoraro L."/>
            <person name="Huang H.X."/>
            <person name="Xiao X.J."/>
            <person name="Lin M."/>
            <person name="Wu X.Y."/>
            <person name="Wu W.L."/>
            <person name="Chen Y.Y."/>
            <person name="Chang S.B."/>
            <person name="Sakamoto S."/>
            <person name="Ohme-Takagi M."/>
            <person name="Yagi M."/>
            <person name="Zeng S.J."/>
            <person name="Shen C.Y."/>
            <person name="Yeh C.M."/>
            <person name="Luo Y.B."/>
            <person name="Tsai W.C."/>
            <person name="Van de Peer Y."/>
            <person name="Liu Z.J."/>
        </authorList>
    </citation>
    <scope>NUCLEOTIDE SEQUENCE [LARGE SCALE GENOMIC DNA]</scope>
    <source>
        <tissue evidence="7">The whole plant</tissue>
    </source>
</reference>
<evidence type="ECO:0000256" key="3">
    <source>
        <dbReference type="ARBA" id="ARBA00022676"/>
    </source>
</evidence>
<keyword evidence="4" id="KW-0472">Membrane</keyword>
<dbReference type="GO" id="GO:0071555">
    <property type="term" value="P:cell wall organization"/>
    <property type="evidence" value="ECO:0007669"/>
    <property type="project" value="UniProtKB-KW"/>
</dbReference>
<dbReference type="GO" id="GO:0047262">
    <property type="term" value="F:polygalacturonate 4-alpha-galacturonosyltransferase activity"/>
    <property type="evidence" value="ECO:0007669"/>
    <property type="project" value="InterPro"/>
</dbReference>
<feature type="region of interest" description="Disordered" evidence="6">
    <location>
        <begin position="126"/>
        <end position="147"/>
    </location>
</feature>
<sequence>MKGYAAAAGSSTKQRRWKWLALAVLMLVFFSMLVPLSFLLGLHNGFPVGWLSDESSPLDSFEFDGNGIIEKNSSKGDSRVEQMLRNFTPSLPEEIVQDIAEGGDMKLNYSKRNEVSEQLTSGLTGVASHPESEVLTEDLPKPSGVDSKMHPALDTKLGARVGVKLSDVSNFAGAQKSCELEFGSYCLWSKEHKETMKDAIVKRLKDQLFVARAYYPSIAKLQGQENLAREMKQNIQEHERILSEAISDADLPPFVPEKIQKMEETVAKANGCTVECSNVERKLRQIFDLTVDETHFHMKQSAFLYHLGVQTMPKSLHCLSMRLTVEYFRERPLDVDTSHAYKVNDPSLRHYVIFSQDVLAVSVTINSIVTSSMDTADVVFHLLTDRQNFYAMRFWFARNSYRDAVIRVLNIEDLNLSNLIDFGVTQLSPSEEFRVSIHNFDEPQLLHMRTEYLSIFGHSHFLLPEIFKNLKKVMVLEDDMIVQHDLSTLWNTDLEGKVNAAVNFCKVRFGHLETFLGGNINDRSSCLWMSGLNIIDLDKWREHNLTGIYLKLLNRFHNGSEATWRTSALSASLLAFQDRIFSLDSSLVISGLGHDYSINEDMIKNAVALHYNGNMKPWLDLGIPTYKKYWKKFLTQGERFMDECNVLH</sequence>
<dbReference type="OrthoDB" id="411524at2759"/>
<keyword evidence="5" id="KW-0175">Coiled coil</keyword>
<comment type="pathway">
    <text evidence="1 4">Glycan metabolism; pectin biosynthesis.</text>
</comment>
<keyword evidence="3 4" id="KW-0328">Glycosyltransferase</keyword>
<keyword evidence="4" id="KW-0333">Golgi apparatus</keyword>
<evidence type="ECO:0000256" key="1">
    <source>
        <dbReference type="ARBA" id="ARBA00004877"/>
    </source>
</evidence>
<dbReference type="Proteomes" id="UP000233837">
    <property type="component" value="Unassembled WGS sequence"/>
</dbReference>
<feature type="transmembrane region" description="Helical" evidence="4">
    <location>
        <begin position="20"/>
        <end position="42"/>
    </location>
</feature>
<dbReference type="PANTHER" id="PTHR32116">
    <property type="entry name" value="GALACTURONOSYLTRANSFERASE 4-RELATED"/>
    <property type="match status" value="1"/>
</dbReference>
<dbReference type="PANTHER" id="PTHR32116:SF12">
    <property type="entry name" value="GALACTURONOSYLTRANSFERASE 7-RELATED"/>
    <property type="match status" value="1"/>
</dbReference>
<keyword evidence="8" id="KW-1185">Reference proteome</keyword>
<dbReference type="GO" id="GO:0045489">
    <property type="term" value="P:pectin biosynthetic process"/>
    <property type="evidence" value="ECO:0007669"/>
    <property type="project" value="UniProtKB-UniPathway"/>
</dbReference>
<dbReference type="UniPathway" id="UPA00845"/>
<dbReference type="InterPro" id="IPR029993">
    <property type="entry name" value="GAUT"/>
</dbReference>
<organism evidence="7 8">
    <name type="scientific">Dendrobium catenatum</name>
    <dbReference type="NCBI Taxonomy" id="906689"/>
    <lineage>
        <taxon>Eukaryota</taxon>
        <taxon>Viridiplantae</taxon>
        <taxon>Streptophyta</taxon>
        <taxon>Embryophyta</taxon>
        <taxon>Tracheophyta</taxon>
        <taxon>Spermatophyta</taxon>
        <taxon>Magnoliopsida</taxon>
        <taxon>Liliopsida</taxon>
        <taxon>Asparagales</taxon>
        <taxon>Orchidaceae</taxon>
        <taxon>Epidendroideae</taxon>
        <taxon>Malaxideae</taxon>
        <taxon>Dendrobiinae</taxon>
        <taxon>Dendrobium</taxon>
    </lineage>
</organism>